<feature type="region of interest" description="Disordered" evidence="1">
    <location>
        <begin position="122"/>
        <end position="144"/>
    </location>
</feature>
<proteinExistence type="predicted"/>
<dbReference type="EMBL" id="JWZX01000618">
    <property type="protein sequence ID" value="KOO36460.1"/>
    <property type="molecule type" value="Genomic_DNA"/>
</dbReference>
<evidence type="ECO:0000313" key="3">
    <source>
        <dbReference type="Proteomes" id="UP000037460"/>
    </source>
</evidence>
<dbReference type="AlphaFoldDB" id="A0A0M0KCB6"/>
<comment type="caution">
    <text evidence="2">The sequence shown here is derived from an EMBL/GenBank/DDBJ whole genome shotgun (WGS) entry which is preliminary data.</text>
</comment>
<keyword evidence="3" id="KW-1185">Reference proteome</keyword>
<accession>A0A0M0KCB6</accession>
<protein>
    <submittedName>
        <fullName evidence="2">Uncharacterized protein</fullName>
    </submittedName>
</protein>
<gene>
    <name evidence="2" type="ORF">Ctob_011272</name>
</gene>
<sequence>MMFLTPVTLAFSLSSPSKVMLHQRVDATMYAVTGDATVTGYLASLEGAAANNILPMIKPSSTDGSLSSYLSNLEGKVSSLCTKYDVPMPQQCNEDACLDVQSYTELLEETLNTLDLQWRRPVSSSDWGGSDSGRDEWGGASPDASLTDGSLTSYLARLEAKVDKLTDELGCAAPTRCVNDACLDLQTYLAMLEETASTLERQWQPQKSATW</sequence>
<reference evidence="3" key="1">
    <citation type="journal article" date="2015" name="PLoS Genet.">
        <title>Genome Sequence and Transcriptome Analyses of Chrysochromulina tobin: Metabolic Tools for Enhanced Algal Fitness in the Prominent Order Prymnesiales (Haptophyceae).</title>
        <authorList>
            <person name="Hovde B.T."/>
            <person name="Deodato C.R."/>
            <person name="Hunsperger H.M."/>
            <person name="Ryken S.A."/>
            <person name="Yost W."/>
            <person name="Jha R.K."/>
            <person name="Patterson J."/>
            <person name="Monnat R.J. Jr."/>
            <person name="Barlow S.B."/>
            <person name="Starkenburg S.R."/>
            <person name="Cattolico R.A."/>
        </authorList>
    </citation>
    <scope>NUCLEOTIDE SEQUENCE</scope>
    <source>
        <strain evidence="3">CCMP291</strain>
    </source>
</reference>
<evidence type="ECO:0000256" key="1">
    <source>
        <dbReference type="SAM" id="MobiDB-lite"/>
    </source>
</evidence>
<organism evidence="2 3">
    <name type="scientific">Chrysochromulina tobinii</name>
    <dbReference type="NCBI Taxonomy" id="1460289"/>
    <lineage>
        <taxon>Eukaryota</taxon>
        <taxon>Haptista</taxon>
        <taxon>Haptophyta</taxon>
        <taxon>Prymnesiophyceae</taxon>
        <taxon>Prymnesiales</taxon>
        <taxon>Chrysochromulinaceae</taxon>
        <taxon>Chrysochromulina</taxon>
    </lineage>
</organism>
<evidence type="ECO:0000313" key="2">
    <source>
        <dbReference type="EMBL" id="KOO36460.1"/>
    </source>
</evidence>
<dbReference type="Proteomes" id="UP000037460">
    <property type="component" value="Unassembled WGS sequence"/>
</dbReference>
<name>A0A0M0KCB6_9EUKA</name>